<comment type="subcellular location">
    <subcellularLocation>
        <location evidence="3">Cytoplasm</location>
    </subcellularLocation>
</comment>
<comment type="similarity">
    <text evidence="3">Belongs to the UreF family.</text>
</comment>
<dbReference type="GO" id="GO:0016151">
    <property type="term" value="F:nickel cation binding"/>
    <property type="evidence" value="ECO:0007669"/>
    <property type="project" value="UniProtKB-UniRule"/>
</dbReference>
<evidence type="ECO:0000313" key="4">
    <source>
        <dbReference type="EMBL" id="GEO13195.1"/>
    </source>
</evidence>
<dbReference type="Pfam" id="PF01730">
    <property type="entry name" value="UreF"/>
    <property type="match status" value="1"/>
</dbReference>
<sequence length="241" mass="25421">MSLPEQGTTTGMVMAEFLPVEAQSLLPLFAWLSPSYPVGSYAYSHTLEWAVETGDVTDEASLAFWLTDLMTLGAGRNDAILLAHAYRAVSADDAYALNTVNELALALSPSSELHLETSQQGKSFLDATLAAWPSPRLMPQEGEVAFPVAVGMAAAAHGIPLPATLGAFLFALVQTLVSAAIRSAPIGQTAGTRVSAALSATVQAIAHEAQGLSLDDIGGCTFRADLGSFHHENQYTRLFRS</sequence>
<comment type="function">
    <text evidence="3">Required for maturation of urease via the functional incorporation of the urease nickel metallocenter.</text>
</comment>
<protein>
    <recommendedName>
        <fullName evidence="3">Urease accessory protein UreF</fullName>
    </recommendedName>
</protein>
<reference evidence="4 5" key="1">
    <citation type="submission" date="2019-07" db="EMBL/GenBank/DDBJ databases">
        <title>Whole genome shotgun sequence of Microvirga aerophila NBRC 106136.</title>
        <authorList>
            <person name="Hosoyama A."/>
            <person name="Uohara A."/>
            <person name="Ohji S."/>
            <person name="Ichikawa N."/>
        </authorList>
    </citation>
    <scope>NUCLEOTIDE SEQUENCE [LARGE SCALE GENOMIC DNA]</scope>
    <source>
        <strain evidence="4 5">NBRC 106136</strain>
    </source>
</reference>
<dbReference type="PANTHER" id="PTHR33620:SF1">
    <property type="entry name" value="UREASE ACCESSORY PROTEIN F"/>
    <property type="match status" value="1"/>
</dbReference>
<dbReference type="PIRSF" id="PIRSF009467">
    <property type="entry name" value="Ureas_acces_UreF"/>
    <property type="match status" value="1"/>
</dbReference>
<dbReference type="PANTHER" id="PTHR33620">
    <property type="entry name" value="UREASE ACCESSORY PROTEIN F"/>
    <property type="match status" value="1"/>
</dbReference>
<keyword evidence="1 3" id="KW-0996">Nickel insertion</keyword>
<evidence type="ECO:0000313" key="5">
    <source>
        <dbReference type="Proteomes" id="UP000321085"/>
    </source>
</evidence>
<dbReference type="GO" id="GO:0005737">
    <property type="term" value="C:cytoplasm"/>
    <property type="evidence" value="ECO:0007669"/>
    <property type="project" value="UniProtKB-SubCell"/>
</dbReference>
<keyword evidence="3" id="KW-0963">Cytoplasm</keyword>
<dbReference type="HAMAP" id="MF_01385">
    <property type="entry name" value="UreF"/>
    <property type="match status" value="1"/>
</dbReference>
<evidence type="ECO:0000256" key="2">
    <source>
        <dbReference type="ARBA" id="ARBA00023186"/>
    </source>
</evidence>
<dbReference type="Gene3D" id="1.10.4190.10">
    <property type="entry name" value="Urease accessory protein UreF"/>
    <property type="match status" value="1"/>
</dbReference>
<dbReference type="Proteomes" id="UP000321085">
    <property type="component" value="Unassembled WGS sequence"/>
</dbReference>
<dbReference type="EMBL" id="BJYU01000008">
    <property type="protein sequence ID" value="GEO13195.1"/>
    <property type="molecule type" value="Genomic_DNA"/>
</dbReference>
<keyword evidence="2 3" id="KW-0143">Chaperone</keyword>
<name>A0A512BMR6_9HYPH</name>
<organism evidence="4 5">
    <name type="scientific">Microvirga aerophila</name>
    <dbReference type="NCBI Taxonomy" id="670291"/>
    <lineage>
        <taxon>Bacteria</taxon>
        <taxon>Pseudomonadati</taxon>
        <taxon>Pseudomonadota</taxon>
        <taxon>Alphaproteobacteria</taxon>
        <taxon>Hyphomicrobiales</taxon>
        <taxon>Methylobacteriaceae</taxon>
        <taxon>Microvirga</taxon>
    </lineage>
</organism>
<comment type="caution">
    <text evidence="4">The sequence shown here is derived from an EMBL/GenBank/DDBJ whole genome shotgun (WGS) entry which is preliminary data.</text>
</comment>
<evidence type="ECO:0000256" key="1">
    <source>
        <dbReference type="ARBA" id="ARBA00022988"/>
    </source>
</evidence>
<keyword evidence="5" id="KW-1185">Reference proteome</keyword>
<gene>
    <name evidence="3 4" type="primary">ureF</name>
    <name evidence="4" type="ORF">MAE02_08910</name>
</gene>
<proteinExistence type="inferred from homology"/>
<dbReference type="AlphaFoldDB" id="A0A512BMR6"/>
<dbReference type="InterPro" id="IPR002639">
    <property type="entry name" value="UreF"/>
</dbReference>
<evidence type="ECO:0000256" key="3">
    <source>
        <dbReference type="HAMAP-Rule" id="MF_01385"/>
    </source>
</evidence>
<comment type="subunit">
    <text evidence="3">UreD, UreF and UreG form a complex that acts as a GTP-hydrolysis-dependent molecular chaperone, activating the urease apoprotein by helping to assemble the nickel containing metallocenter of UreC. The UreE protein probably delivers the nickel.</text>
</comment>
<dbReference type="InterPro" id="IPR038277">
    <property type="entry name" value="UreF_sf"/>
</dbReference>
<accession>A0A512BMR6</accession>